<evidence type="ECO:0000313" key="5">
    <source>
        <dbReference type="Proteomes" id="UP001597024"/>
    </source>
</evidence>
<dbReference type="PANTHER" id="PTHR43794">
    <property type="entry name" value="AMINOHYDROLASE SSNA-RELATED"/>
    <property type="match status" value="1"/>
</dbReference>
<comment type="caution">
    <text evidence="4">The sequence shown here is derived from an EMBL/GenBank/DDBJ whole genome shotgun (WGS) entry which is preliminary data.</text>
</comment>
<keyword evidence="1" id="KW-0378">Hydrolase</keyword>
<sequence length="488" mass="52961">MSSERYENGPAAHDQAPPDGGRGRLVIRGGAVMSMDPAVGDFEDADVLVEGDRIVAVGPGLDAPDADVIDARGRVVMPGFVDTHHHQFETAERAFLPNGLLSDDGSGSPSARPNYSEHILGRFAPAYRPQDVYVNVLFAGLSQLDAGVTTVLDVSQIHHSPEHTDAAAQALVDTGRRAAFGLFEGAGRTGSRYPEDAYRVRERWFPSDDQLVTMVMGGELHLGRQVYSRSWEIARELGVRIAAHAVGTWGASRQIFDDVARGEGGVRVGPDNIFIHMTGMSDETWRRFWDAGARVSVAFPIEMIMRHGIPPVLKLQELGMEPSLSSDVETTMAADPFTLMRSALTMQRMVVNQMVLDQGGPVPPGNYPKPAEGTPELLTVRDVLRYATVNGARDLGLDDRTGTLTPGKQADIVILDATALNVAPLNNVPGAVVSLMDRGNVETVLVAGKIRKRRGRLLDVDLDRLRHDLEASRDHLFTAAGVRRDLFA</sequence>
<evidence type="ECO:0000256" key="2">
    <source>
        <dbReference type="SAM" id="MobiDB-lite"/>
    </source>
</evidence>
<dbReference type="SUPFAM" id="SSF51338">
    <property type="entry name" value="Composite domain of metallo-dependent hydrolases"/>
    <property type="match status" value="1"/>
</dbReference>
<dbReference type="Gene3D" id="3.20.20.140">
    <property type="entry name" value="Metal-dependent hydrolases"/>
    <property type="match status" value="1"/>
</dbReference>
<proteinExistence type="predicted"/>
<dbReference type="NCBIfam" id="NF006056">
    <property type="entry name" value="PRK08204.1"/>
    <property type="match status" value="1"/>
</dbReference>
<organism evidence="4 5">
    <name type="scientific">Streptosporangium algeriense</name>
    <dbReference type="NCBI Taxonomy" id="1682748"/>
    <lineage>
        <taxon>Bacteria</taxon>
        <taxon>Bacillati</taxon>
        <taxon>Actinomycetota</taxon>
        <taxon>Actinomycetes</taxon>
        <taxon>Streptosporangiales</taxon>
        <taxon>Streptosporangiaceae</taxon>
        <taxon>Streptosporangium</taxon>
    </lineage>
</organism>
<dbReference type="EMBL" id="JBHTHX010000009">
    <property type="protein sequence ID" value="MFD0883142.1"/>
    <property type="molecule type" value="Genomic_DNA"/>
</dbReference>
<dbReference type="InterPro" id="IPR006680">
    <property type="entry name" value="Amidohydro-rel"/>
</dbReference>
<keyword evidence="5" id="KW-1185">Reference proteome</keyword>
<dbReference type="Proteomes" id="UP001597024">
    <property type="component" value="Unassembled WGS sequence"/>
</dbReference>
<dbReference type="PANTHER" id="PTHR43794:SF11">
    <property type="entry name" value="AMIDOHYDROLASE-RELATED DOMAIN-CONTAINING PROTEIN"/>
    <property type="match status" value="1"/>
</dbReference>
<dbReference type="Pfam" id="PF01979">
    <property type="entry name" value="Amidohydro_1"/>
    <property type="match status" value="1"/>
</dbReference>
<dbReference type="InterPro" id="IPR050287">
    <property type="entry name" value="MTA/SAH_deaminase"/>
</dbReference>
<evidence type="ECO:0000256" key="1">
    <source>
        <dbReference type="ARBA" id="ARBA00022801"/>
    </source>
</evidence>
<name>A0ABW3DJI0_9ACTN</name>
<protein>
    <submittedName>
        <fullName evidence="4">Amidohydrolase family protein</fullName>
    </submittedName>
</protein>
<dbReference type="Gene3D" id="2.30.40.10">
    <property type="entry name" value="Urease, subunit C, domain 1"/>
    <property type="match status" value="1"/>
</dbReference>
<reference evidence="5" key="1">
    <citation type="journal article" date="2019" name="Int. J. Syst. Evol. Microbiol.">
        <title>The Global Catalogue of Microorganisms (GCM) 10K type strain sequencing project: providing services to taxonomists for standard genome sequencing and annotation.</title>
        <authorList>
            <consortium name="The Broad Institute Genomics Platform"/>
            <consortium name="The Broad Institute Genome Sequencing Center for Infectious Disease"/>
            <person name="Wu L."/>
            <person name="Ma J."/>
        </authorList>
    </citation>
    <scope>NUCLEOTIDE SEQUENCE [LARGE SCALE GENOMIC DNA]</scope>
    <source>
        <strain evidence="5">CCUG 62974</strain>
    </source>
</reference>
<gene>
    <name evidence="4" type="ORF">ACFQ08_00985</name>
</gene>
<evidence type="ECO:0000259" key="3">
    <source>
        <dbReference type="Pfam" id="PF01979"/>
    </source>
</evidence>
<accession>A0ABW3DJI0</accession>
<feature type="domain" description="Amidohydrolase-related" evidence="3">
    <location>
        <begin position="75"/>
        <end position="450"/>
    </location>
</feature>
<dbReference type="SUPFAM" id="SSF51556">
    <property type="entry name" value="Metallo-dependent hydrolases"/>
    <property type="match status" value="1"/>
</dbReference>
<dbReference type="InterPro" id="IPR011059">
    <property type="entry name" value="Metal-dep_hydrolase_composite"/>
</dbReference>
<dbReference type="InterPro" id="IPR032466">
    <property type="entry name" value="Metal_Hydrolase"/>
</dbReference>
<evidence type="ECO:0000313" key="4">
    <source>
        <dbReference type="EMBL" id="MFD0883142.1"/>
    </source>
</evidence>
<feature type="region of interest" description="Disordered" evidence="2">
    <location>
        <begin position="1"/>
        <end position="23"/>
    </location>
</feature>